<keyword evidence="7" id="KW-1278">Translocase</keyword>
<evidence type="ECO:0000256" key="9">
    <source>
        <dbReference type="ARBA" id="ARBA00023310"/>
    </source>
</evidence>
<dbReference type="GO" id="GO:0005524">
    <property type="term" value="F:ATP binding"/>
    <property type="evidence" value="ECO:0007669"/>
    <property type="project" value="UniProtKB-KW"/>
</dbReference>
<evidence type="ECO:0000256" key="1">
    <source>
        <dbReference type="ARBA" id="ARBA00004496"/>
    </source>
</evidence>
<dbReference type="STRING" id="640948.SAMN05216238_104161"/>
<dbReference type="Proteomes" id="UP000199474">
    <property type="component" value="Unassembled WGS sequence"/>
</dbReference>
<keyword evidence="2" id="KW-0813">Transport</keyword>
<keyword evidence="8" id="KW-0406">Ion transport</keyword>
<keyword evidence="4" id="KW-0547">Nucleotide-binding</keyword>
<feature type="domain" description="AAA+ ATPase" evidence="11">
    <location>
        <begin position="157"/>
        <end position="338"/>
    </location>
</feature>
<dbReference type="Pfam" id="PF02874">
    <property type="entry name" value="ATP-synt_ab_N"/>
    <property type="match status" value="1"/>
</dbReference>
<dbReference type="InterPro" id="IPR004100">
    <property type="entry name" value="ATPase_F1/V1/A1_a/bsu_N"/>
</dbReference>
<dbReference type="RefSeq" id="WP_090083519.1">
    <property type="nucleotide sequence ID" value="NZ_FOMR01000004.1"/>
</dbReference>
<dbReference type="GO" id="GO:0016887">
    <property type="term" value="F:ATP hydrolysis activity"/>
    <property type="evidence" value="ECO:0007669"/>
    <property type="project" value="InterPro"/>
</dbReference>
<evidence type="ECO:0000313" key="13">
    <source>
        <dbReference type="Proteomes" id="UP000199474"/>
    </source>
</evidence>
<dbReference type="InterPro" id="IPR003593">
    <property type="entry name" value="AAA+_ATPase"/>
</dbReference>
<dbReference type="InterPro" id="IPR050053">
    <property type="entry name" value="ATPase_alpha/beta_chains"/>
</dbReference>
<dbReference type="GO" id="GO:0030254">
    <property type="term" value="P:protein secretion by the type III secretion system"/>
    <property type="evidence" value="ECO:0007669"/>
    <property type="project" value="InterPro"/>
</dbReference>
<evidence type="ECO:0000256" key="3">
    <source>
        <dbReference type="ARBA" id="ARBA00022490"/>
    </source>
</evidence>
<name>A0A1I1VCM9_9BACI</name>
<protein>
    <submittedName>
        <fullName evidence="12">Type III secretion system ATPase, FliI/YscN</fullName>
    </submittedName>
</protein>
<dbReference type="GO" id="GO:0008564">
    <property type="term" value="F:protein-exporting ATPase activity"/>
    <property type="evidence" value="ECO:0007669"/>
    <property type="project" value="UniProtKB-EC"/>
</dbReference>
<dbReference type="CDD" id="cd18114">
    <property type="entry name" value="ATP-synt_flagellum-secretory_path_III_C"/>
    <property type="match status" value="1"/>
</dbReference>
<proteinExistence type="predicted"/>
<dbReference type="InterPro" id="IPR027417">
    <property type="entry name" value="P-loop_NTPase"/>
</dbReference>
<dbReference type="Pfam" id="PF18269">
    <property type="entry name" value="T3SS_ATPase_C"/>
    <property type="match status" value="1"/>
</dbReference>
<evidence type="ECO:0000313" key="12">
    <source>
        <dbReference type="EMBL" id="SFD80629.1"/>
    </source>
</evidence>
<comment type="subcellular location">
    <subcellularLocation>
        <location evidence="1">Cytoplasm</location>
    </subcellularLocation>
</comment>
<accession>A0A1I1VCM9</accession>
<dbReference type="GO" id="GO:0005737">
    <property type="term" value="C:cytoplasm"/>
    <property type="evidence" value="ECO:0007669"/>
    <property type="project" value="UniProtKB-SubCell"/>
</dbReference>
<dbReference type="GO" id="GO:0030257">
    <property type="term" value="C:type III protein secretion system complex"/>
    <property type="evidence" value="ECO:0007669"/>
    <property type="project" value="InterPro"/>
</dbReference>
<evidence type="ECO:0000256" key="7">
    <source>
        <dbReference type="ARBA" id="ARBA00022967"/>
    </source>
</evidence>
<dbReference type="FunFam" id="3.40.50.12240:FF:000002">
    <property type="entry name" value="Flagellum-specific ATP synthase FliI"/>
    <property type="match status" value="1"/>
</dbReference>
<dbReference type="PANTHER" id="PTHR15184:SF9">
    <property type="entry name" value="SPI-1 TYPE 3 SECRETION SYSTEM ATPASE"/>
    <property type="match status" value="1"/>
</dbReference>
<dbReference type="SMART" id="SM00382">
    <property type="entry name" value="AAA"/>
    <property type="match status" value="1"/>
</dbReference>
<dbReference type="InterPro" id="IPR040627">
    <property type="entry name" value="T3SS_ATPase_C"/>
</dbReference>
<dbReference type="OrthoDB" id="9803053at2"/>
<keyword evidence="3" id="KW-0963">Cytoplasm</keyword>
<dbReference type="GO" id="GO:0071973">
    <property type="term" value="P:bacterial-type flagellum-dependent cell motility"/>
    <property type="evidence" value="ECO:0007669"/>
    <property type="project" value="InterPro"/>
</dbReference>
<dbReference type="NCBIfam" id="TIGR01026">
    <property type="entry name" value="fliI_yscN"/>
    <property type="match status" value="1"/>
</dbReference>
<dbReference type="PROSITE" id="PS00152">
    <property type="entry name" value="ATPASE_ALPHA_BETA"/>
    <property type="match status" value="1"/>
</dbReference>
<dbReference type="Gene3D" id="3.40.50.12240">
    <property type="match status" value="1"/>
</dbReference>
<dbReference type="GO" id="GO:0044780">
    <property type="term" value="P:bacterial-type flagellum assembly"/>
    <property type="evidence" value="ECO:0007669"/>
    <property type="project" value="InterPro"/>
</dbReference>
<gene>
    <name evidence="12" type="ORF">SAMN05216238_104161</name>
</gene>
<dbReference type="Pfam" id="PF00006">
    <property type="entry name" value="ATP-synt_ab"/>
    <property type="match status" value="1"/>
</dbReference>
<reference evidence="13" key="1">
    <citation type="submission" date="2016-10" db="EMBL/GenBank/DDBJ databases">
        <authorList>
            <person name="Varghese N."/>
            <person name="Submissions S."/>
        </authorList>
    </citation>
    <scope>NUCLEOTIDE SEQUENCE [LARGE SCALE GENOMIC DNA]</scope>
    <source>
        <strain evidence="13">DSM 22530</strain>
    </source>
</reference>
<evidence type="ECO:0000256" key="2">
    <source>
        <dbReference type="ARBA" id="ARBA00022448"/>
    </source>
</evidence>
<dbReference type="NCBIfam" id="TIGR03497">
    <property type="entry name" value="FliI_clade2"/>
    <property type="match status" value="1"/>
</dbReference>
<dbReference type="InterPro" id="IPR000194">
    <property type="entry name" value="ATPase_F1/V1/A1_a/bsu_nucl-bd"/>
</dbReference>
<dbReference type="CDD" id="cd18117">
    <property type="entry name" value="ATP-synt_flagellum-secretory_path_III_N"/>
    <property type="match status" value="1"/>
</dbReference>
<dbReference type="InterPro" id="IPR022425">
    <property type="entry name" value="FliI_clade2"/>
</dbReference>
<dbReference type="InterPro" id="IPR020003">
    <property type="entry name" value="ATPase_a/bsu_AS"/>
</dbReference>
<dbReference type="AlphaFoldDB" id="A0A1I1VCM9"/>
<evidence type="ECO:0000259" key="11">
    <source>
        <dbReference type="SMART" id="SM00382"/>
    </source>
</evidence>
<keyword evidence="6" id="KW-0653">Protein transport</keyword>
<organism evidence="12 13">
    <name type="scientific">Lentibacillus persicus</name>
    <dbReference type="NCBI Taxonomy" id="640948"/>
    <lineage>
        <taxon>Bacteria</taxon>
        <taxon>Bacillati</taxon>
        <taxon>Bacillota</taxon>
        <taxon>Bacilli</taxon>
        <taxon>Bacillales</taxon>
        <taxon>Bacillaceae</taxon>
        <taxon>Lentibacillus</taxon>
    </lineage>
</organism>
<evidence type="ECO:0000256" key="10">
    <source>
        <dbReference type="ARBA" id="ARBA00034006"/>
    </source>
</evidence>
<dbReference type="EMBL" id="FOMR01000004">
    <property type="protein sequence ID" value="SFD80629.1"/>
    <property type="molecule type" value="Genomic_DNA"/>
</dbReference>
<evidence type="ECO:0000256" key="8">
    <source>
        <dbReference type="ARBA" id="ARBA00023065"/>
    </source>
</evidence>
<comment type="catalytic activity">
    <reaction evidence="10">
        <text>ATP + H2O + cellular proteinSide 1 = ADP + phosphate + cellular proteinSide 2.</text>
        <dbReference type="EC" id="7.4.2.8"/>
    </reaction>
</comment>
<keyword evidence="9" id="KW-0066">ATP synthesis</keyword>
<dbReference type="InterPro" id="IPR005714">
    <property type="entry name" value="ATPase_T3SS_FliI/YscN"/>
</dbReference>
<sequence length="439" mass="48105">MNLGKYFKKIDETDAIKRYGKVLRVVGLMIESLGPEANIGEVCFIHSSAKNKSAVMAEVVGFNKEKLILMPYAEVTEIGPECLVESTGNPLTVKIGRSLIGRIVNSIGEPIDHSKLPKGLTNYLTEHAPPNPMERQPIAEPIQVGVRSIDSLLTVGKGQRIGIFAGSGVGKSTLLGMIARNSSADVNVIALVGERGREVREFIDNELGTEGLRKTIVVVATSDQPALMRIKGAYTATAISEYFRDLGYQVNLMMDSVTRVAMAQREVGLAIGEPPTTKGYTPSVFAALPKLLERTGTSEKGTITAFYTVLVDGDDMNEPIADSVRGILDGHFILDRKLAEQGQFPAINVLKSISRVMTKIVSQEHQEAAQQIRELMAVYEENSELIQIGAYKRGTNREIDRAISHHPKINAYLKQDTSDYQSFQDSINQMYELLYGGNS</sequence>
<evidence type="ECO:0000256" key="6">
    <source>
        <dbReference type="ARBA" id="ARBA00022927"/>
    </source>
</evidence>
<dbReference type="SUPFAM" id="SSF52540">
    <property type="entry name" value="P-loop containing nucleoside triphosphate hydrolases"/>
    <property type="match status" value="1"/>
</dbReference>
<keyword evidence="13" id="KW-1185">Reference proteome</keyword>
<evidence type="ECO:0000256" key="5">
    <source>
        <dbReference type="ARBA" id="ARBA00022840"/>
    </source>
</evidence>
<keyword evidence="5" id="KW-0067">ATP-binding</keyword>
<dbReference type="CDD" id="cd01136">
    <property type="entry name" value="ATPase_flagellum-secretory_path_III"/>
    <property type="match status" value="1"/>
</dbReference>
<evidence type="ECO:0000256" key="4">
    <source>
        <dbReference type="ARBA" id="ARBA00022741"/>
    </source>
</evidence>
<dbReference type="GO" id="GO:0046933">
    <property type="term" value="F:proton-transporting ATP synthase activity, rotational mechanism"/>
    <property type="evidence" value="ECO:0007669"/>
    <property type="project" value="TreeGrafter"/>
</dbReference>
<dbReference type="PANTHER" id="PTHR15184">
    <property type="entry name" value="ATP SYNTHASE"/>
    <property type="match status" value="1"/>
</dbReference>